<dbReference type="Pfam" id="PF00664">
    <property type="entry name" value="ABC_membrane"/>
    <property type="match status" value="1"/>
</dbReference>
<keyword evidence="5 7" id="KW-1133">Transmembrane helix</keyword>
<gene>
    <name evidence="10" type="ORF">GCM10008014_15300</name>
</gene>
<dbReference type="PANTHER" id="PTHR43394:SF1">
    <property type="entry name" value="ATP-BINDING CASSETTE SUB-FAMILY B MEMBER 10, MITOCHONDRIAL"/>
    <property type="match status" value="1"/>
</dbReference>
<dbReference type="InterPro" id="IPR003593">
    <property type="entry name" value="AAA+_ATPase"/>
</dbReference>
<evidence type="ECO:0000256" key="7">
    <source>
        <dbReference type="SAM" id="Phobius"/>
    </source>
</evidence>
<dbReference type="SMART" id="SM00382">
    <property type="entry name" value="AAA"/>
    <property type="match status" value="1"/>
</dbReference>
<dbReference type="SUPFAM" id="SSF90123">
    <property type="entry name" value="ABC transporter transmembrane region"/>
    <property type="match status" value="1"/>
</dbReference>
<comment type="subcellular location">
    <subcellularLocation>
        <location evidence="1">Cell membrane</location>
        <topology evidence="1">Multi-pass membrane protein</topology>
    </subcellularLocation>
</comment>
<dbReference type="PROSITE" id="PS00211">
    <property type="entry name" value="ABC_TRANSPORTER_1"/>
    <property type="match status" value="1"/>
</dbReference>
<name>A0ABQ1Z7G6_9BACL</name>
<evidence type="ECO:0000313" key="11">
    <source>
        <dbReference type="Proteomes" id="UP000652153"/>
    </source>
</evidence>
<dbReference type="PANTHER" id="PTHR43394">
    <property type="entry name" value="ATP-DEPENDENT PERMEASE MDL1, MITOCHONDRIAL"/>
    <property type="match status" value="1"/>
</dbReference>
<dbReference type="InterPro" id="IPR003439">
    <property type="entry name" value="ABC_transporter-like_ATP-bd"/>
</dbReference>
<dbReference type="InterPro" id="IPR036640">
    <property type="entry name" value="ABC1_TM_sf"/>
</dbReference>
<dbReference type="InterPro" id="IPR017871">
    <property type="entry name" value="ABC_transporter-like_CS"/>
</dbReference>
<keyword evidence="3" id="KW-0547">Nucleotide-binding</keyword>
<evidence type="ECO:0000256" key="4">
    <source>
        <dbReference type="ARBA" id="ARBA00022840"/>
    </source>
</evidence>
<feature type="transmembrane region" description="Helical" evidence="7">
    <location>
        <begin position="25"/>
        <end position="43"/>
    </location>
</feature>
<keyword evidence="2 7" id="KW-0812">Transmembrane</keyword>
<evidence type="ECO:0000256" key="1">
    <source>
        <dbReference type="ARBA" id="ARBA00004651"/>
    </source>
</evidence>
<dbReference type="Pfam" id="PF00005">
    <property type="entry name" value="ABC_tran"/>
    <property type="match status" value="1"/>
</dbReference>
<dbReference type="Gene3D" id="3.40.50.300">
    <property type="entry name" value="P-loop containing nucleotide triphosphate hydrolases"/>
    <property type="match status" value="1"/>
</dbReference>
<dbReference type="InterPro" id="IPR039421">
    <property type="entry name" value="Type_1_exporter"/>
</dbReference>
<reference evidence="11" key="1">
    <citation type="journal article" date="2019" name="Int. J. Syst. Evol. Microbiol.">
        <title>The Global Catalogue of Microorganisms (GCM) 10K type strain sequencing project: providing services to taxonomists for standard genome sequencing and annotation.</title>
        <authorList>
            <consortium name="The Broad Institute Genomics Platform"/>
            <consortium name="The Broad Institute Genome Sequencing Center for Infectious Disease"/>
            <person name="Wu L."/>
            <person name="Ma J."/>
        </authorList>
    </citation>
    <scope>NUCLEOTIDE SEQUENCE [LARGE SCALE GENOMIC DNA]</scope>
    <source>
        <strain evidence="11">CGMCC 1.12770</strain>
    </source>
</reference>
<feature type="transmembrane region" description="Helical" evidence="7">
    <location>
        <begin position="243"/>
        <end position="266"/>
    </location>
</feature>
<feature type="domain" description="ABC transmembrane type-1" evidence="9">
    <location>
        <begin position="66"/>
        <end position="304"/>
    </location>
</feature>
<feature type="transmembrane region" description="Helical" evidence="7">
    <location>
        <begin position="161"/>
        <end position="184"/>
    </location>
</feature>
<evidence type="ECO:0000313" key="10">
    <source>
        <dbReference type="EMBL" id="GGH50297.1"/>
    </source>
</evidence>
<proteinExistence type="predicted"/>
<evidence type="ECO:0000256" key="3">
    <source>
        <dbReference type="ARBA" id="ARBA00022741"/>
    </source>
</evidence>
<evidence type="ECO:0000256" key="6">
    <source>
        <dbReference type="ARBA" id="ARBA00023136"/>
    </source>
</evidence>
<organism evidence="10 11">
    <name type="scientific">Paenibacillus silvae</name>
    <dbReference type="NCBI Taxonomy" id="1325358"/>
    <lineage>
        <taxon>Bacteria</taxon>
        <taxon>Bacillati</taxon>
        <taxon>Bacillota</taxon>
        <taxon>Bacilli</taxon>
        <taxon>Bacillales</taxon>
        <taxon>Paenibacillaceae</taxon>
        <taxon>Paenibacillus</taxon>
    </lineage>
</organism>
<evidence type="ECO:0000256" key="2">
    <source>
        <dbReference type="ARBA" id="ARBA00022692"/>
    </source>
</evidence>
<protein>
    <submittedName>
        <fullName evidence="10">Multidrug ABC transporter permease</fullName>
    </submittedName>
</protein>
<dbReference type="SUPFAM" id="SSF52540">
    <property type="entry name" value="P-loop containing nucleoside triphosphate hydrolases"/>
    <property type="match status" value="1"/>
</dbReference>
<feature type="transmembrane region" description="Helical" evidence="7">
    <location>
        <begin position="137"/>
        <end position="155"/>
    </location>
</feature>
<dbReference type="EMBL" id="BMFU01000002">
    <property type="protein sequence ID" value="GGH50297.1"/>
    <property type="molecule type" value="Genomic_DNA"/>
</dbReference>
<keyword evidence="6 7" id="KW-0472">Membrane</keyword>
<evidence type="ECO:0000259" key="8">
    <source>
        <dbReference type="PROSITE" id="PS50893"/>
    </source>
</evidence>
<keyword evidence="4" id="KW-0067">ATP-binding</keyword>
<dbReference type="InterPro" id="IPR011527">
    <property type="entry name" value="ABC1_TM_dom"/>
</dbReference>
<evidence type="ECO:0000256" key="5">
    <source>
        <dbReference type="ARBA" id="ARBA00022989"/>
    </source>
</evidence>
<feature type="transmembrane region" description="Helical" evidence="7">
    <location>
        <begin position="63"/>
        <end position="83"/>
    </location>
</feature>
<dbReference type="PROSITE" id="PS50893">
    <property type="entry name" value="ABC_TRANSPORTER_2"/>
    <property type="match status" value="1"/>
</dbReference>
<keyword evidence="11" id="KW-1185">Reference proteome</keyword>
<evidence type="ECO:0000259" key="9">
    <source>
        <dbReference type="PROSITE" id="PS50929"/>
    </source>
</evidence>
<dbReference type="InterPro" id="IPR027417">
    <property type="entry name" value="P-loop_NTPase"/>
</dbReference>
<dbReference type="Proteomes" id="UP000652153">
    <property type="component" value="Unassembled WGS sequence"/>
</dbReference>
<accession>A0ABQ1Z7G6</accession>
<dbReference type="Gene3D" id="1.20.1560.10">
    <property type="entry name" value="ABC transporter type 1, transmembrane domain"/>
    <property type="match status" value="1"/>
</dbReference>
<dbReference type="PROSITE" id="PS50929">
    <property type="entry name" value="ABC_TM1F"/>
    <property type="match status" value="1"/>
</dbReference>
<feature type="domain" description="ABC transporter" evidence="8">
    <location>
        <begin position="336"/>
        <end position="570"/>
    </location>
</feature>
<sequence>MSRDSNQEQRWGTFMKLLLRSKLPWKWYVVQVIGGVILSTATVKIPQLAGEIMQGNIFDNQLVTRFIVFTIAVTLFSAAVDFFTEWVNLNTDRNLEKSIWKKIIRMPMRFLDRLNPSSLTSRVTSDASTVSQGLSQFFSLFYVTYALILTFVTIYSMSPEMFVALFLLIPWVLIVAIFPGRFMFRAQNKIQSRYSEFTNYVTERLGNLRFIKSASAEKFEINNGDQTAESQYKSEMYLAKVNLFTLPFILSTQGVCLAIILVYGGVLINRNELEMGQLITLFMYSQIIPAYVNQYILCYQEIKRAQGATRKISEIVESDSELVERKKSFAIPDDDIRFEGVSFNYGRENILSELDFVIPKGKVTAIVGPSGSGKTTILKMLERYYEPNAGKITFGNVPIEDIHLNEWRQAFGYVPQNSALLSGTIWDNIVYGLERNATEEEVILAAQQANIYEFIKKLPEGLHTEIGELGSKLSGGQRQRIAIARTIIKNPDYLILDEATCSLDPQSEQEVQKALNNLMQGRTTIVVAHHIKTIASADKIIVVEQGKVKATGQHQQLYCEDALYRKYCDLQFIS</sequence>
<comment type="caution">
    <text evidence="10">The sequence shown here is derived from an EMBL/GenBank/DDBJ whole genome shotgun (WGS) entry which is preliminary data.</text>
</comment>